<comment type="similarity">
    <text evidence="2">Belongs to the bacterial solute-binding protein 5 family.</text>
</comment>
<dbReference type="Pfam" id="PF00496">
    <property type="entry name" value="SBP_bac_5"/>
    <property type="match status" value="1"/>
</dbReference>
<dbReference type="GO" id="GO:0043190">
    <property type="term" value="C:ATP-binding cassette (ABC) transporter complex"/>
    <property type="evidence" value="ECO:0007669"/>
    <property type="project" value="InterPro"/>
</dbReference>
<dbReference type="GO" id="GO:0042597">
    <property type="term" value="C:periplasmic space"/>
    <property type="evidence" value="ECO:0007669"/>
    <property type="project" value="UniProtKB-ARBA"/>
</dbReference>
<dbReference type="AlphaFoldDB" id="A0A3N9UAI1"/>
<dbReference type="CDD" id="cd08504">
    <property type="entry name" value="PBP2_OppA"/>
    <property type="match status" value="1"/>
</dbReference>
<evidence type="ECO:0000256" key="3">
    <source>
        <dbReference type="ARBA" id="ARBA00022448"/>
    </source>
</evidence>
<evidence type="ECO:0000256" key="5">
    <source>
        <dbReference type="SAM" id="SignalP"/>
    </source>
</evidence>
<dbReference type="InterPro" id="IPR039424">
    <property type="entry name" value="SBP_5"/>
</dbReference>
<feature type="signal peptide" evidence="5">
    <location>
        <begin position="1"/>
        <end position="17"/>
    </location>
</feature>
<keyword evidence="3" id="KW-0813">Transport</keyword>
<dbReference type="PIRSF" id="PIRSF002741">
    <property type="entry name" value="MppA"/>
    <property type="match status" value="1"/>
</dbReference>
<dbReference type="OrthoDB" id="9801912at2"/>
<evidence type="ECO:0000256" key="4">
    <source>
        <dbReference type="ARBA" id="ARBA00022729"/>
    </source>
</evidence>
<dbReference type="PANTHER" id="PTHR30290:SF10">
    <property type="entry name" value="PERIPLASMIC OLIGOPEPTIDE-BINDING PROTEIN-RELATED"/>
    <property type="match status" value="1"/>
</dbReference>
<evidence type="ECO:0000256" key="2">
    <source>
        <dbReference type="ARBA" id="ARBA00005695"/>
    </source>
</evidence>
<dbReference type="Gene3D" id="3.40.190.10">
    <property type="entry name" value="Periplasmic binding protein-like II"/>
    <property type="match status" value="1"/>
</dbReference>
<accession>A0A3N9UAI1</accession>
<dbReference type="PROSITE" id="PS01040">
    <property type="entry name" value="SBP_BACTERIAL_5"/>
    <property type="match status" value="1"/>
</dbReference>
<reference evidence="7 8" key="1">
    <citation type="journal article" date="2013" name="J. Microbiol.">
        <title>Lysinibacillus chungkukjangi sp. nov., isolated from Chungkukjang, Korean fermented soybean food.</title>
        <authorList>
            <person name="Kim S.J."/>
            <person name="Jang Y.H."/>
            <person name="Hamada M."/>
            <person name="Ahn J.H."/>
            <person name="Weon H.Y."/>
            <person name="Suzuki K."/>
            <person name="Whang K.S."/>
            <person name="Kwon S.W."/>
        </authorList>
    </citation>
    <scope>NUCLEOTIDE SEQUENCE [LARGE SCALE GENOMIC DNA]</scope>
    <source>
        <strain evidence="7 8">MCCC 1A12701</strain>
    </source>
</reference>
<evidence type="ECO:0000313" key="7">
    <source>
        <dbReference type="EMBL" id="RQW73524.1"/>
    </source>
</evidence>
<comment type="caution">
    <text evidence="7">The sequence shown here is derived from an EMBL/GenBank/DDBJ whole genome shotgun (WGS) entry which is preliminary data.</text>
</comment>
<dbReference type="RefSeq" id="WP_124766386.1">
    <property type="nucleotide sequence ID" value="NZ_JAFBDY010000018.1"/>
</dbReference>
<dbReference type="InterPro" id="IPR030678">
    <property type="entry name" value="Peptide/Ni-bd"/>
</dbReference>
<evidence type="ECO:0000256" key="1">
    <source>
        <dbReference type="ARBA" id="ARBA00004193"/>
    </source>
</evidence>
<dbReference type="GO" id="GO:0015833">
    <property type="term" value="P:peptide transport"/>
    <property type="evidence" value="ECO:0007669"/>
    <property type="project" value="TreeGrafter"/>
</dbReference>
<dbReference type="InterPro" id="IPR023765">
    <property type="entry name" value="SBP_5_CS"/>
</dbReference>
<dbReference type="Proteomes" id="UP000274033">
    <property type="component" value="Unassembled WGS sequence"/>
</dbReference>
<dbReference type="EMBL" id="RRCT01000019">
    <property type="protein sequence ID" value="RQW73524.1"/>
    <property type="molecule type" value="Genomic_DNA"/>
</dbReference>
<feature type="chain" id="PRO_5038729020" evidence="5">
    <location>
        <begin position="18"/>
        <end position="613"/>
    </location>
</feature>
<keyword evidence="8" id="KW-1185">Reference proteome</keyword>
<dbReference type="InterPro" id="IPR000914">
    <property type="entry name" value="SBP_5_dom"/>
</dbReference>
<feature type="domain" description="Solute-binding protein family 5" evidence="6">
    <location>
        <begin position="78"/>
        <end position="495"/>
    </location>
</feature>
<comment type="subcellular location">
    <subcellularLocation>
        <location evidence="1">Cell membrane</location>
        <topology evidence="1">Lipid-anchor</topology>
    </subcellularLocation>
</comment>
<dbReference type="SUPFAM" id="SSF53850">
    <property type="entry name" value="Periplasmic binding protein-like II"/>
    <property type="match status" value="1"/>
</dbReference>
<dbReference type="Gene3D" id="3.90.76.10">
    <property type="entry name" value="Dipeptide-binding Protein, Domain 1"/>
    <property type="match status" value="1"/>
</dbReference>
<name>A0A3N9UAI1_9BACI</name>
<dbReference type="PANTHER" id="PTHR30290">
    <property type="entry name" value="PERIPLASMIC BINDING COMPONENT OF ABC TRANSPORTER"/>
    <property type="match status" value="1"/>
</dbReference>
<dbReference type="PROSITE" id="PS51257">
    <property type="entry name" value="PROKAR_LIPOPROTEIN"/>
    <property type="match status" value="1"/>
</dbReference>
<sequence length="613" mass="68993">MKKYWLILMCFIAILLAACSDKESEGGGEKSGDAVEYKLVYSGEIKTLNYLKTAETNEFAVAANLVDGLIEYDKYGIVKPGLATEWSSNEDATVWTFKLREGVKWVTHDGEEYADVVAQDFVDGLAYVLDAKNESATSWIATVVKNGDAFYNGEITDFSQVGVKAIDEHTLEYTLEAPAPYFLSMLNYVCFFPVNGEFIAEKGDSFGTTRENFLYNGAYILDKFEPQNQRVLVKNETYWDKENVFIDRIRYKYNKEAATVAPELFLRGEVDYAGIPSSILDEWFNDEEKKSLVRQSKTDFYSYFYALNFDPQFDAEFEPENWKVAVNNKDFRKSLFHALDRESAMLTLEPYNPTALLKNTITPKNFVDVDGVDYTQLEPLKDISNNDSFNKDLALEYKEKALAALTGKATFPVKVLMPYNSGVPDWANRSQVIEQQVENLLGADYVDIILEPGPSTGFLSEVRRPGKFALLEANWGPDYADPSTYTDPFTEGGTYNKPELAEGYADENGKSKYQNLVDAAKAEIDPAKRYQLFAEAEAFLIDEAFVIPYAVGTSGGVGYVASKLNPFEAQYSPFGVTAEKYKGQHLLDKPMSNDEFKDALAQWETERAEALAK</sequence>
<dbReference type="GO" id="GO:1904680">
    <property type="term" value="F:peptide transmembrane transporter activity"/>
    <property type="evidence" value="ECO:0007669"/>
    <property type="project" value="TreeGrafter"/>
</dbReference>
<keyword evidence="4 5" id="KW-0732">Signal</keyword>
<gene>
    <name evidence="7" type="ORF">EBB45_16185</name>
</gene>
<evidence type="ECO:0000313" key="8">
    <source>
        <dbReference type="Proteomes" id="UP000274033"/>
    </source>
</evidence>
<dbReference type="Gene3D" id="3.10.105.10">
    <property type="entry name" value="Dipeptide-binding Protein, Domain 3"/>
    <property type="match status" value="1"/>
</dbReference>
<protein>
    <submittedName>
        <fullName evidence="7">Peptide ABC transporter substrate-binding protein</fullName>
    </submittedName>
</protein>
<organism evidence="7 8">
    <name type="scientific">Lysinibacillus composti</name>
    <dbReference type="NCBI Taxonomy" id="720633"/>
    <lineage>
        <taxon>Bacteria</taxon>
        <taxon>Bacillati</taxon>
        <taxon>Bacillota</taxon>
        <taxon>Bacilli</taxon>
        <taxon>Bacillales</taxon>
        <taxon>Bacillaceae</taxon>
        <taxon>Lysinibacillus</taxon>
    </lineage>
</organism>
<evidence type="ECO:0000259" key="6">
    <source>
        <dbReference type="Pfam" id="PF00496"/>
    </source>
</evidence>
<proteinExistence type="inferred from homology"/>